<organism evidence="2 3">
    <name type="scientific">Ceratodon purpureus</name>
    <name type="common">Fire moss</name>
    <name type="synonym">Dicranum purpureum</name>
    <dbReference type="NCBI Taxonomy" id="3225"/>
    <lineage>
        <taxon>Eukaryota</taxon>
        <taxon>Viridiplantae</taxon>
        <taxon>Streptophyta</taxon>
        <taxon>Embryophyta</taxon>
        <taxon>Bryophyta</taxon>
        <taxon>Bryophytina</taxon>
        <taxon>Bryopsida</taxon>
        <taxon>Dicranidae</taxon>
        <taxon>Pseudoditrichales</taxon>
        <taxon>Ditrichaceae</taxon>
        <taxon>Ceratodon</taxon>
    </lineage>
</organism>
<name>A0A8T0HP38_CERPU</name>
<dbReference type="AlphaFoldDB" id="A0A8T0HP38"/>
<dbReference type="Proteomes" id="UP000822688">
    <property type="component" value="Chromosome V"/>
</dbReference>
<dbReference type="EMBL" id="CM026426">
    <property type="protein sequence ID" value="KAG0572368.1"/>
    <property type="molecule type" value="Genomic_DNA"/>
</dbReference>
<evidence type="ECO:0000313" key="3">
    <source>
        <dbReference type="Proteomes" id="UP000822688"/>
    </source>
</evidence>
<gene>
    <name evidence="2" type="ORF">KC19_VG089300</name>
</gene>
<keyword evidence="3" id="KW-1185">Reference proteome</keyword>
<feature type="region of interest" description="Disordered" evidence="1">
    <location>
        <begin position="79"/>
        <end position="129"/>
    </location>
</feature>
<protein>
    <submittedName>
        <fullName evidence="2">Uncharacterized protein</fullName>
    </submittedName>
</protein>
<evidence type="ECO:0000313" key="2">
    <source>
        <dbReference type="EMBL" id="KAG0572368.1"/>
    </source>
</evidence>
<feature type="region of interest" description="Disordered" evidence="1">
    <location>
        <begin position="26"/>
        <end position="46"/>
    </location>
</feature>
<sequence>MHDEIDQSKRARMLEEVRVEYQVEMAPQGGYPSGKDPLQSSNFPPIRGNHFNAYHTLWTTQDDHDLPRISTVKLADTKDAFIQRNGGTNTEESSFISTSTEHQDSDTQSEEDDSFINFPPQHRTTQPTT</sequence>
<accession>A0A8T0HP38</accession>
<proteinExistence type="predicted"/>
<evidence type="ECO:0000256" key="1">
    <source>
        <dbReference type="SAM" id="MobiDB-lite"/>
    </source>
</evidence>
<reference evidence="2" key="1">
    <citation type="submission" date="2020-06" db="EMBL/GenBank/DDBJ databases">
        <title>WGS assembly of Ceratodon purpureus strain R40.</title>
        <authorList>
            <person name="Carey S.B."/>
            <person name="Jenkins J."/>
            <person name="Shu S."/>
            <person name="Lovell J.T."/>
            <person name="Sreedasyam A."/>
            <person name="Maumus F."/>
            <person name="Tiley G.P."/>
            <person name="Fernandez-Pozo N."/>
            <person name="Barry K."/>
            <person name="Chen C."/>
            <person name="Wang M."/>
            <person name="Lipzen A."/>
            <person name="Daum C."/>
            <person name="Saski C.A."/>
            <person name="Payton A.C."/>
            <person name="Mcbreen J.C."/>
            <person name="Conrad R.E."/>
            <person name="Kollar L.M."/>
            <person name="Olsson S."/>
            <person name="Huttunen S."/>
            <person name="Landis J.B."/>
            <person name="Wickett N.J."/>
            <person name="Johnson M.G."/>
            <person name="Rensing S.A."/>
            <person name="Grimwood J."/>
            <person name="Schmutz J."/>
            <person name="Mcdaniel S.F."/>
        </authorList>
    </citation>
    <scope>NUCLEOTIDE SEQUENCE</scope>
    <source>
        <strain evidence="2">R40</strain>
    </source>
</reference>
<comment type="caution">
    <text evidence="2">The sequence shown here is derived from an EMBL/GenBank/DDBJ whole genome shotgun (WGS) entry which is preliminary data.</text>
</comment>
<feature type="compositionally biased region" description="Low complexity" evidence="1">
    <location>
        <begin position="88"/>
        <end position="100"/>
    </location>
</feature>